<dbReference type="Gene3D" id="3.30.70.1560">
    <property type="entry name" value="Alpha-L RNA-binding motif"/>
    <property type="match status" value="1"/>
</dbReference>
<evidence type="ECO:0000313" key="8">
    <source>
        <dbReference type="Proteomes" id="UP000266506"/>
    </source>
</evidence>
<dbReference type="SUPFAM" id="SSF55120">
    <property type="entry name" value="Pseudouridine synthase"/>
    <property type="match status" value="1"/>
</dbReference>
<dbReference type="Pfam" id="PF00849">
    <property type="entry name" value="PseudoU_synth_2"/>
    <property type="match status" value="1"/>
</dbReference>
<dbReference type="InParanoid" id="A0A397S279"/>
<dbReference type="FunFam" id="3.30.70.1560:FF:000001">
    <property type="entry name" value="Pseudouridine synthase"/>
    <property type="match status" value="1"/>
</dbReference>
<dbReference type="GO" id="GO:0003723">
    <property type="term" value="F:RNA binding"/>
    <property type="evidence" value="ECO:0007669"/>
    <property type="project" value="UniProtKB-KW"/>
</dbReference>
<keyword evidence="8" id="KW-1185">Reference proteome</keyword>
<evidence type="ECO:0000259" key="6">
    <source>
        <dbReference type="SMART" id="SM00363"/>
    </source>
</evidence>
<reference evidence="7 8" key="1">
    <citation type="submission" date="2018-08" db="EMBL/GenBank/DDBJ databases">
        <title>Genomic Encyclopedia of Archaeal and Bacterial Type Strains, Phase II (KMG-II): from individual species to whole genera.</title>
        <authorList>
            <person name="Goeker M."/>
        </authorList>
    </citation>
    <scope>NUCLEOTIDE SEQUENCE [LARGE SCALE GENOMIC DNA]</scope>
    <source>
        <strain evidence="7 8">ATCC 27112</strain>
    </source>
</reference>
<keyword evidence="2 4" id="KW-0694">RNA-binding</keyword>
<dbReference type="CDD" id="cd02870">
    <property type="entry name" value="PseudoU_synth_RsuA_like"/>
    <property type="match status" value="1"/>
</dbReference>
<dbReference type="InterPro" id="IPR050343">
    <property type="entry name" value="RsuA_PseudoU_synthase"/>
</dbReference>
<dbReference type="NCBIfam" id="TIGR00093">
    <property type="entry name" value="pseudouridine synthase"/>
    <property type="match status" value="1"/>
</dbReference>
<protein>
    <recommendedName>
        <fullName evidence="5">Pseudouridine synthase</fullName>
        <ecNumber evidence="5">5.4.99.-</ecNumber>
    </recommendedName>
</protein>
<dbReference type="InterPro" id="IPR002942">
    <property type="entry name" value="S4_RNA-bd"/>
</dbReference>
<comment type="caution">
    <text evidence="7">The sequence shown here is derived from an EMBL/GenBank/DDBJ whole genome shotgun (WGS) entry which is preliminary data.</text>
</comment>
<dbReference type="EC" id="5.4.99.-" evidence="5"/>
<evidence type="ECO:0000313" key="7">
    <source>
        <dbReference type="EMBL" id="RIA78067.1"/>
    </source>
</evidence>
<dbReference type="PROSITE" id="PS50889">
    <property type="entry name" value="S4"/>
    <property type="match status" value="1"/>
</dbReference>
<dbReference type="InterPro" id="IPR020103">
    <property type="entry name" value="PsdUridine_synth_cat_dom_sf"/>
</dbReference>
<keyword evidence="3 5" id="KW-0413">Isomerase</keyword>
<evidence type="ECO:0000256" key="2">
    <source>
        <dbReference type="ARBA" id="ARBA00022884"/>
    </source>
</evidence>
<dbReference type="InterPro" id="IPR006145">
    <property type="entry name" value="PsdUridine_synth_RsuA/RluA"/>
</dbReference>
<comment type="similarity">
    <text evidence="1 5">Belongs to the pseudouridine synthase RsuA family.</text>
</comment>
<dbReference type="GO" id="GO:0000455">
    <property type="term" value="P:enzyme-directed rRNA pseudouridine synthesis"/>
    <property type="evidence" value="ECO:0007669"/>
    <property type="project" value="UniProtKB-ARBA"/>
</dbReference>
<evidence type="ECO:0000256" key="3">
    <source>
        <dbReference type="ARBA" id="ARBA00023235"/>
    </source>
</evidence>
<proteinExistence type="inferred from homology"/>
<dbReference type="CDD" id="cd00165">
    <property type="entry name" value="S4"/>
    <property type="match status" value="1"/>
</dbReference>
<evidence type="ECO:0000256" key="4">
    <source>
        <dbReference type="PROSITE-ProRule" id="PRU00182"/>
    </source>
</evidence>
<evidence type="ECO:0000256" key="5">
    <source>
        <dbReference type="RuleBase" id="RU003887"/>
    </source>
</evidence>
<dbReference type="InterPro" id="IPR018496">
    <property type="entry name" value="PsdUridine_synth_RsuA/RluB_CS"/>
</dbReference>
<dbReference type="AlphaFoldDB" id="A0A397S279"/>
<dbReference type="Gene3D" id="3.10.290.10">
    <property type="entry name" value="RNA-binding S4 domain"/>
    <property type="match status" value="1"/>
</dbReference>
<gene>
    <name evidence="7" type="ORF">EI71_00644</name>
</gene>
<dbReference type="InterPro" id="IPR042092">
    <property type="entry name" value="PsdUridine_s_RsuA/RluB/E/F_cat"/>
</dbReference>
<dbReference type="SMART" id="SM00363">
    <property type="entry name" value="S4"/>
    <property type="match status" value="1"/>
</dbReference>
<sequence length="266" mass="30021">MVNGISLWYTINVYMFWSKGLVIVVDDNKERLQKVMASCGVASRRKCEEIITEGRVKVNGVKVTELGTKVGKKDIIEVDGKILFKQEHVYYVLNKPTGYLTTVSDSLGRRTVMDLLDPETKKTRVFPIGRLDYDTSGVLLLTNDGDLSYRLTKSQKEVEKEYQVRVSGIIDQPAVTKLIKGVMIDGVMTKRAKVQILELNKKNDSSLLTITITEGRNRQVRKMCETVGFEVKKLKRVSFGGVTLDGLGVGEYRPLKPHEIKKLYSL</sequence>
<dbReference type="FunCoup" id="A0A397S279">
    <property type="interactions" value="310"/>
</dbReference>
<dbReference type="Gene3D" id="3.30.70.580">
    <property type="entry name" value="Pseudouridine synthase I, catalytic domain, N-terminal subdomain"/>
    <property type="match status" value="1"/>
</dbReference>
<name>A0A397S279_9MOLU</name>
<dbReference type="EMBL" id="QXEV01000004">
    <property type="protein sequence ID" value="RIA78067.1"/>
    <property type="molecule type" value="Genomic_DNA"/>
</dbReference>
<dbReference type="GO" id="GO:0120159">
    <property type="term" value="F:rRNA pseudouridine synthase activity"/>
    <property type="evidence" value="ECO:0007669"/>
    <property type="project" value="UniProtKB-ARBA"/>
</dbReference>
<feature type="domain" description="RNA-binding S4" evidence="6">
    <location>
        <begin position="30"/>
        <end position="88"/>
    </location>
</feature>
<dbReference type="InterPro" id="IPR020094">
    <property type="entry name" value="TruA/RsuA/RluB/E/F_N"/>
</dbReference>
<dbReference type="PANTHER" id="PTHR47683:SF2">
    <property type="entry name" value="RNA-BINDING S4 DOMAIN-CONTAINING PROTEIN"/>
    <property type="match status" value="1"/>
</dbReference>
<dbReference type="FunFam" id="3.10.290.10:FF:000003">
    <property type="entry name" value="Pseudouridine synthase"/>
    <property type="match status" value="1"/>
</dbReference>
<organism evidence="7 8">
    <name type="scientific">Anaeroplasma bactoclasticum</name>
    <dbReference type="NCBI Taxonomy" id="2088"/>
    <lineage>
        <taxon>Bacteria</taxon>
        <taxon>Bacillati</taxon>
        <taxon>Mycoplasmatota</taxon>
        <taxon>Mollicutes</taxon>
        <taxon>Anaeroplasmatales</taxon>
        <taxon>Anaeroplasmataceae</taxon>
        <taxon>Anaeroplasma</taxon>
    </lineage>
</organism>
<dbReference type="Proteomes" id="UP000266506">
    <property type="component" value="Unassembled WGS sequence"/>
</dbReference>
<dbReference type="PANTHER" id="PTHR47683">
    <property type="entry name" value="PSEUDOURIDINE SYNTHASE FAMILY PROTEIN-RELATED"/>
    <property type="match status" value="1"/>
</dbReference>
<evidence type="ECO:0000256" key="1">
    <source>
        <dbReference type="ARBA" id="ARBA00008348"/>
    </source>
</evidence>
<dbReference type="InterPro" id="IPR036986">
    <property type="entry name" value="S4_RNA-bd_sf"/>
</dbReference>
<dbReference type="GO" id="GO:0005829">
    <property type="term" value="C:cytosol"/>
    <property type="evidence" value="ECO:0007669"/>
    <property type="project" value="UniProtKB-ARBA"/>
</dbReference>
<accession>A0A397S279</accession>
<dbReference type="PROSITE" id="PS01149">
    <property type="entry name" value="PSI_RSU"/>
    <property type="match status" value="1"/>
</dbReference>
<dbReference type="SUPFAM" id="SSF55174">
    <property type="entry name" value="Alpha-L RNA-binding motif"/>
    <property type="match status" value="1"/>
</dbReference>
<dbReference type="Pfam" id="PF01479">
    <property type="entry name" value="S4"/>
    <property type="match status" value="1"/>
</dbReference>
<dbReference type="InterPro" id="IPR000748">
    <property type="entry name" value="PsdUridine_synth_RsuA/RluB/E/F"/>
</dbReference>